<dbReference type="SMART" id="SM00406">
    <property type="entry name" value="IGv"/>
    <property type="match status" value="1"/>
</dbReference>
<evidence type="ECO:0000256" key="11">
    <source>
        <dbReference type="SAM" id="SignalP"/>
    </source>
</evidence>
<comment type="subcellular location">
    <subcellularLocation>
        <location evidence="1">Cell membrane</location>
        <topology evidence="1">Single-pass type I membrane protein</topology>
    </subcellularLocation>
</comment>
<keyword evidence="10" id="KW-0393">Immunoglobulin domain</keyword>
<dbReference type="Pfam" id="PF07686">
    <property type="entry name" value="V-set"/>
    <property type="match status" value="1"/>
</dbReference>
<dbReference type="InterPro" id="IPR051713">
    <property type="entry name" value="T-cell_Activation_Regulation"/>
</dbReference>
<reference evidence="13" key="3">
    <citation type="submission" date="2025-09" db="UniProtKB">
        <authorList>
            <consortium name="Ensembl"/>
        </authorList>
    </citation>
    <scope>IDENTIFICATION</scope>
</reference>
<organism evidence="13 14">
    <name type="scientific">Pygocentrus nattereri</name>
    <name type="common">Red-bellied piranha</name>
    <dbReference type="NCBI Taxonomy" id="42514"/>
    <lineage>
        <taxon>Eukaryota</taxon>
        <taxon>Metazoa</taxon>
        <taxon>Chordata</taxon>
        <taxon>Craniata</taxon>
        <taxon>Vertebrata</taxon>
        <taxon>Euteleostomi</taxon>
        <taxon>Actinopterygii</taxon>
        <taxon>Neopterygii</taxon>
        <taxon>Teleostei</taxon>
        <taxon>Ostariophysi</taxon>
        <taxon>Characiformes</taxon>
        <taxon>Characoidei</taxon>
        <taxon>Pygocentrus</taxon>
    </lineage>
</organism>
<keyword evidence="2" id="KW-1003">Cell membrane</keyword>
<dbReference type="InterPro" id="IPR003599">
    <property type="entry name" value="Ig_sub"/>
</dbReference>
<evidence type="ECO:0000256" key="8">
    <source>
        <dbReference type="ARBA" id="ARBA00023170"/>
    </source>
</evidence>
<dbReference type="GO" id="GO:0042130">
    <property type="term" value="P:negative regulation of T cell proliferation"/>
    <property type="evidence" value="ECO:0007669"/>
    <property type="project" value="TreeGrafter"/>
</dbReference>
<evidence type="ECO:0000313" key="14">
    <source>
        <dbReference type="Proteomes" id="UP001501920"/>
    </source>
</evidence>
<evidence type="ECO:0000256" key="6">
    <source>
        <dbReference type="ARBA" id="ARBA00023136"/>
    </source>
</evidence>
<feature type="domain" description="Ig-like" evidence="12">
    <location>
        <begin position="22"/>
        <end position="130"/>
    </location>
</feature>
<evidence type="ECO:0000313" key="13">
    <source>
        <dbReference type="Ensembl" id="ENSPNAP00000053787.1"/>
    </source>
</evidence>
<dbReference type="InterPro" id="IPR013106">
    <property type="entry name" value="Ig_V-set"/>
</dbReference>
<dbReference type="Gene3D" id="2.60.40.10">
    <property type="entry name" value="Immunoglobulins"/>
    <property type="match status" value="1"/>
</dbReference>
<protein>
    <recommendedName>
        <fullName evidence="12">Ig-like domain-containing protein</fullName>
    </recommendedName>
</protein>
<proteinExistence type="predicted"/>
<evidence type="ECO:0000256" key="1">
    <source>
        <dbReference type="ARBA" id="ARBA00004251"/>
    </source>
</evidence>
<dbReference type="GO" id="GO:0006955">
    <property type="term" value="P:immune response"/>
    <property type="evidence" value="ECO:0007669"/>
    <property type="project" value="TreeGrafter"/>
</dbReference>
<dbReference type="InterPro" id="IPR013783">
    <property type="entry name" value="Ig-like_fold"/>
</dbReference>
<feature type="signal peptide" evidence="11">
    <location>
        <begin position="1"/>
        <end position="25"/>
    </location>
</feature>
<reference evidence="13 14" key="1">
    <citation type="submission" date="2020-10" db="EMBL/GenBank/DDBJ databases">
        <title>Pygocentrus nattereri (red-bellied piranha) genome, fPygNat1, primary haplotype.</title>
        <authorList>
            <person name="Myers G."/>
            <person name="Meyer A."/>
            <person name="Karagic N."/>
            <person name="Pippel M."/>
            <person name="Winkler S."/>
            <person name="Tracey A."/>
            <person name="Wood J."/>
            <person name="Formenti G."/>
            <person name="Howe K."/>
            <person name="Fedrigo O."/>
            <person name="Jarvis E.D."/>
        </authorList>
    </citation>
    <scope>NUCLEOTIDE SEQUENCE [LARGE SCALE GENOMIC DNA]</scope>
</reference>
<keyword evidence="14" id="KW-1185">Reference proteome</keyword>
<keyword evidence="3" id="KW-0812">Transmembrane</keyword>
<evidence type="ECO:0000256" key="7">
    <source>
        <dbReference type="ARBA" id="ARBA00023157"/>
    </source>
</evidence>
<accession>A0AAR2JU50</accession>
<dbReference type="InterPro" id="IPR007110">
    <property type="entry name" value="Ig-like_dom"/>
</dbReference>
<dbReference type="InterPro" id="IPR036179">
    <property type="entry name" value="Ig-like_dom_sf"/>
</dbReference>
<dbReference type="Proteomes" id="UP001501920">
    <property type="component" value="Chromosome 9"/>
</dbReference>
<name>A0AAR2JU50_PYGNA</name>
<dbReference type="PROSITE" id="PS50835">
    <property type="entry name" value="IG_LIKE"/>
    <property type="match status" value="1"/>
</dbReference>
<dbReference type="GO" id="GO:0007166">
    <property type="term" value="P:cell surface receptor signaling pathway"/>
    <property type="evidence" value="ECO:0007669"/>
    <property type="project" value="TreeGrafter"/>
</dbReference>
<dbReference type="GeneTree" id="ENSGT01120000277589"/>
<dbReference type="SUPFAM" id="SSF48726">
    <property type="entry name" value="Immunoglobulin"/>
    <property type="match status" value="1"/>
</dbReference>
<dbReference type="PANTHER" id="PTHR25466">
    <property type="entry name" value="T-LYMPHOCYTE ACTIVATION ANTIGEN"/>
    <property type="match status" value="1"/>
</dbReference>
<dbReference type="GO" id="GO:0031295">
    <property type="term" value="P:T cell costimulation"/>
    <property type="evidence" value="ECO:0007669"/>
    <property type="project" value="TreeGrafter"/>
</dbReference>
<sequence length="209" mass="23417">IMSLLVLSPLCLTSFLTTIVSPAQCRGLGDTIVRSSGDSVELPCSCTQQTKEDPQTVQWGFKRKFTPGDYRADHSAFPEDGSQNPRYRGRVQILNQNQPGTVALIISHLTEEDEGTYLCGNNRRYNRAVTLQVSTGKSNRGLTGINFGFWVSEDTLNIIITCSVTFLFKSYMFMQFVWITVNKLLLITLITSRSAFGHQFQPIYSLTVN</sequence>
<keyword evidence="6" id="KW-0472">Membrane</keyword>
<dbReference type="PANTHER" id="PTHR25466:SF9">
    <property type="entry name" value="FIBRONECTIN TYPE-III DOMAIN-CONTAINING PROTEIN"/>
    <property type="match status" value="1"/>
</dbReference>
<evidence type="ECO:0000259" key="12">
    <source>
        <dbReference type="PROSITE" id="PS50835"/>
    </source>
</evidence>
<evidence type="ECO:0000256" key="4">
    <source>
        <dbReference type="ARBA" id="ARBA00022729"/>
    </source>
</evidence>
<dbReference type="GO" id="GO:0071222">
    <property type="term" value="P:cellular response to lipopolysaccharide"/>
    <property type="evidence" value="ECO:0007669"/>
    <property type="project" value="TreeGrafter"/>
</dbReference>
<reference evidence="13" key="2">
    <citation type="submission" date="2025-08" db="UniProtKB">
        <authorList>
            <consortium name="Ensembl"/>
        </authorList>
    </citation>
    <scope>IDENTIFICATION</scope>
</reference>
<evidence type="ECO:0000256" key="9">
    <source>
        <dbReference type="ARBA" id="ARBA00023180"/>
    </source>
</evidence>
<evidence type="ECO:0000256" key="5">
    <source>
        <dbReference type="ARBA" id="ARBA00022989"/>
    </source>
</evidence>
<dbReference type="GO" id="GO:0042102">
    <property type="term" value="P:positive regulation of T cell proliferation"/>
    <property type="evidence" value="ECO:0007669"/>
    <property type="project" value="TreeGrafter"/>
</dbReference>
<dbReference type="GO" id="GO:0009897">
    <property type="term" value="C:external side of plasma membrane"/>
    <property type="evidence" value="ECO:0007669"/>
    <property type="project" value="TreeGrafter"/>
</dbReference>
<keyword evidence="7" id="KW-1015">Disulfide bond</keyword>
<dbReference type="Ensembl" id="ENSPNAT00000043584.1">
    <property type="protein sequence ID" value="ENSPNAP00000053787.1"/>
    <property type="gene ID" value="ENSPNAG00000034002.1"/>
</dbReference>
<dbReference type="SMART" id="SM00409">
    <property type="entry name" value="IG"/>
    <property type="match status" value="1"/>
</dbReference>
<evidence type="ECO:0000256" key="10">
    <source>
        <dbReference type="ARBA" id="ARBA00023319"/>
    </source>
</evidence>
<evidence type="ECO:0000256" key="2">
    <source>
        <dbReference type="ARBA" id="ARBA00022475"/>
    </source>
</evidence>
<keyword evidence="5" id="KW-1133">Transmembrane helix</keyword>
<keyword evidence="8" id="KW-0675">Receptor</keyword>
<keyword evidence="4 11" id="KW-0732">Signal</keyword>
<keyword evidence="9" id="KW-0325">Glycoprotein</keyword>
<evidence type="ECO:0000256" key="3">
    <source>
        <dbReference type="ARBA" id="ARBA00022692"/>
    </source>
</evidence>
<feature type="chain" id="PRO_5043692102" description="Ig-like domain-containing protein" evidence="11">
    <location>
        <begin position="26"/>
        <end position="209"/>
    </location>
</feature>
<dbReference type="AlphaFoldDB" id="A0AAR2JU50"/>